<proteinExistence type="inferred from homology"/>
<keyword evidence="2" id="KW-0732">Signal</keyword>
<protein>
    <recommendedName>
        <fullName evidence="5">GDSL esterase/lipase</fullName>
    </recommendedName>
</protein>
<dbReference type="InterPro" id="IPR008265">
    <property type="entry name" value="Lipase_GDSL_AS"/>
</dbReference>
<evidence type="ECO:0000313" key="4">
    <source>
        <dbReference type="Proteomes" id="UP001642360"/>
    </source>
</evidence>
<dbReference type="EMBL" id="CAUOFW020004169">
    <property type="protein sequence ID" value="CAK9164139.1"/>
    <property type="molecule type" value="Genomic_DNA"/>
</dbReference>
<dbReference type="PROSITE" id="PS01098">
    <property type="entry name" value="LIPASE_GDSL_SER"/>
    <property type="match status" value="1"/>
</dbReference>
<dbReference type="SUPFAM" id="SSF52266">
    <property type="entry name" value="SGNH hydrolase"/>
    <property type="match status" value="1"/>
</dbReference>
<evidence type="ECO:0000313" key="3">
    <source>
        <dbReference type="EMBL" id="CAK9164139.1"/>
    </source>
</evidence>
<reference evidence="3 4" key="1">
    <citation type="submission" date="2024-02" db="EMBL/GenBank/DDBJ databases">
        <authorList>
            <person name="Vignale AGUSTIN F."/>
            <person name="Sosa J E."/>
            <person name="Modenutti C."/>
        </authorList>
    </citation>
    <scope>NUCLEOTIDE SEQUENCE [LARGE SCALE GENOMIC DNA]</scope>
</reference>
<name>A0ABC8T9G7_9AQUA</name>
<dbReference type="Gene3D" id="3.40.50.1110">
    <property type="entry name" value="SGNH hydrolase"/>
    <property type="match status" value="1"/>
</dbReference>
<dbReference type="PANTHER" id="PTHR45642">
    <property type="entry name" value="GDSL ESTERASE/LIPASE EXL3"/>
    <property type="match status" value="1"/>
</dbReference>
<feature type="chain" id="PRO_5044788167" description="GDSL esterase/lipase" evidence="2">
    <location>
        <begin position="25"/>
        <end position="357"/>
    </location>
</feature>
<gene>
    <name evidence="3" type="ORF">ILEXP_LOCUS33234</name>
</gene>
<keyword evidence="4" id="KW-1185">Reference proteome</keyword>
<dbReference type="AlphaFoldDB" id="A0ABC8T9G7"/>
<sequence>MVPTLLFFTLLVQVCTVITRTCNGATLSKLSAIFIFGDSLLDTGNNNFIPTVMRANHLPYGQNFPGHVPTGRFSNGKLISDFMASSLGIKDTVPPFLDPRLSSNDIKTGVCFASSGAGFDYTTNAQFGIIPISRQPQYFRRYVEKLKGIVGVEEASRIINASLVLATGGGNDYIANYYASPTKRFQYTLTQYQDFLQQRIEDFVKALYNLGCRNMMIAGLPPLGDYVAVPYNQKLVARLQQLQESLPGSKLVHADIYTPWMDMIKNPWKYGKTSVLGRNLIIKMITFGVLNSESGFTVTNGGCCGLGFPSLVCSVLTPLCPDPSKFMFWDSVHPSESAYRYMSKYLEEHVIPQFSQA</sequence>
<dbReference type="InterPro" id="IPR050592">
    <property type="entry name" value="GDSL_lipolytic_enzyme"/>
</dbReference>
<feature type="signal peptide" evidence="2">
    <location>
        <begin position="1"/>
        <end position="24"/>
    </location>
</feature>
<dbReference type="CDD" id="cd01837">
    <property type="entry name" value="SGNH_plant_lipase_like"/>
    <property type="match status" value="1"/>
</dbReference>
<organism evidence="3 4">
    <name type="scientific">Ilex paraguariensis</name>
    <name type="common">yerba mate</name>
    <dbReference type="NCBI Taxonomy" id="185542"/>
    <lineage>
        <taxon>Eukaryota</taxon>
        <taxon>Viridiplantae</taxon>
        <taxon>Streptophyta</taxon>
        <taxon>Embryophyta</taxon>
        <taxon>Tracheophyta</taxon>
        <taxon>Spermatophyta</taxon>
        <taxon>Magnoliopsida</taxon>
        <taxon>eudicotyledons</taxon>
        <taxon>Gunneridae</taxon>
        <taxon>Pentapetalae</taxon>
        <taxon>asterids</taxon>
        <taxon>campanulids</taxon>
        <taxon>Aquifoliales</taxon>
        <taxon>Aquifoliaceae</taxon>
        <taxon>Ilex</taxon>
    </lineage>
</organism>
<dbReference type="Proteomes" id="UP001642360">
    <property type="component" value="Unassembled WGS sequence"/>
</dbReference>
<evidence type="ECO:0000256" key="1">
    <source>
        <dbReference type="ARBA" id="ARBA00008668"/>
    </source>
</evidence>
<dbReference type="InterPro" id="IPR035669">
    <property type="entry name" value="SGNH_plant_lipase-like"/>
</dbReference>
<comment type="similarity">
    <text evidence="1">Belongs to the 'GDSL' lipolytic enzyme family.</text>
</comment>
<dbReference type="InterPro" id="IPR036514">
    <property type="entry name" value="SGNH_hydro_sf"/>
</dbReference>
<dbReference type="Pfam" id="PF00657">
    <property type="entry name" value="Lipase_GDSL"/>
    <property type="match status" value="1"/>
</dbReference>
<dbReference type="InterPro" id="IPR001087">
    <property type="entry name" value="GDSL"/>
</dbReference>
<accession>A0ABC8T9G7</accession>
<dbReference type="PANTHER" id="PTHR45642:SF30">
    <property type="entry name" value="SGNH HYDROLASE-TYPE ESTERASE DOMAIN-CONTAINING PROTEIN"/>
    <property type="match status" value="1"/>
</dbReference>
<comment type="caution">
    <text evidence="3">The sequence shown here is derived from an EMBL/GenBank/DDBJ whole genome shotgun (WGS) entry which is preliminary data.</text>
</comment>
<evidence type="ECO:0000256" key="2">
    <source>
        <dbReference type="SAM" id="SignalP"/>
    </source>
</evidence>
<evidence type="ECO:0008006" key="5">
    <source>
        <dbReference type="Google" id="ProtNLM"/>
    </source>
</evidence>